<comment type="caution">
    <text evidence="2">The sequence shown here is derived from an EMBL/GenBank/DDBJ whole genome shotgun (WGS) entry which is preliminary data.</text>
</comment>
<feature type="non-terminal residue" evidence="2">
    <location>
        <position position="1"/>
    </location>
</feature>
<dbReference type="AlphaFoldDB" id="A0A166U6N7"/>
<feature type="compositionally biased region" description="Polar residues" evidence="1">
    <location>
        <begin position="62"/>
        <end position="72"/>
    </location>
</feature>
<evidence type="ECO:0000313" key="2">
    <source>
        <dbReference type="EMBL" id="KZL73009.1"/>
    </source>
</evidence>
<name>A0A166U6N7_9PEZI</name>
<organism evidence="2 3">
    <name type="scientific">Colletotrichum tofieldiae</name>
    <dbReference type="NCBI Taxonomy" id="708197"/>
    <lineage>
        <taxon>Eukaryota</taxon>
        <taxon>Fungi</taxon>
        <taxon>Dikarya</taxon>
        <taxon>Ascomycota</taxon>
        <taxon>Pezizomycotina</taxon>
        <taxon>Sordariomycetes</taxon>
        <taxon>Hypocreomycetidae</taxon>
        <taxon>Glomerellales</taxon>
        <taxon>Glomerellaceae</taxon>
        <taxon>Colletotrichum</taxon>
        <taxon>Colletotrichum spaethianum species complex</taxon>
    </lineage>
</organism>
<gene>
    <name evidence="2" type="ORF">CT0861_01195</name>
</gene>
<dbReference type="Proteomes" id="UP000076552">
    <property type="component" value="Unassembled WGS sequence"/>
</dbReference>
<evidence type="ECO:0000313" key="3">
    <source>
        <dbReference type="Proteomes" id="UP000076552"/>
    </source>
</evidence>
<protein>
    <submittedName>
        <fullName evidence="2">Uncharacterized protein</fullName>
    </submittedName>
</protein>
<keyword evidence="3" id="KW-1185">Reference proteome</keyword>
<reference evidence="2 3" key="1">
    <citation type="submission" date="2015-06" db="EMBL/GenBank/DDBJ databases">
        <title>Survival trade-offs in plant roots during colonization by closely related pathogenic and mutualistic fungi.</title>
        <authorList>
            <person name="Hacquard S."/>
            <person name="Kracher B."/>
            <person name="Hiruma K."/>
            <person name="Weinman A."/>
            <person name="Muench P."/>
            <person name="Garrido Oter R."/>
            <person name="Ver Loren van Themaat E."/>
            <person name="Dallerey J.-F."/>
            <person name="Damm U."/>
            <person name="Henrissat B."/>
            <person name="Lespinet O."/>
            <person name="Thon M."/>
            <person name="Kemen E."/>
            <person name="McHardy A.C."/>
            <person name="Schulze-Lefert P."/>
            <person name="O'Connell R.J."/>
        </authorList>
    </citation>
    <scope>NUCLEOTIDE SEQUENCE [LARGE SCALE GENOMIC DNA]</scope>
    <source>
        <strain evidence="2 3">0861</strain>
    </source>
</reference>
<evidence type="ECO:0000256" key="1">
    <source>
        <dbReference type="SAM" id="MobiDB-lite"/>
    </source>
</evidence>
<proteinExistence type="predicted"/>
<dbReference type="EMBL" id="LFIV01000050">
    <property type="protein sequence ID" value="KZL73009.1"/>
    <property type="molecule type" value="Genomic_DNA"/>
</dbReference>
<accession>A0A166U6N7</accession>
<sequence length="134" mass="14617">LPLEPSSSATTAATCFPLPWERRRTSSRATVAVPTTRIPAPRRSLLKRSLPTSHLNFDRSCSPMSRPSTGPMSTRRLRSRRRVPSVEERRSASLPCNCVVPTKAAPFSSPVTVASSGLITTEIHKTFCPSLLST</sequence>
<feature type="region of interest" description="Disordered" evidence="1">
    <location>
        <begin position="53"/>
        <end position="88"/>
    </location>
</feature>